<dbReference type="Proteomes" id="UP000617734">
    <property type="component" value="Unassembled WGS sequence"/>
</dbReference>
<reference evidence="1" key="2">
    <citation type="submission" date="2020-09" db="EMBL/GenBank/DDBJ databases">
        <authorList>
            <person name="Sun Q."/>
            <person name="Ohkuma M."/>
        </authorList>
    </citation>
    <scope>NUCLEOTIDE SEQUENCE</scope>
    <source>
        <strain evidence="1">JCM 4646</strain>
    </source>
</reference>
<sequence>MALSNGQLSSLADFATARAERLRSGPVSIEAMRQHMDATDAVLLGDFPGAPVRFVERWWRAGEGWWEPLEEAAVTALDEEVGRWALSQQAVFTQQGPGLQERE</sequence>
<evidence type="ECO:0000313" key="2">
    <source>
        <dbReference type="Proteomes" id="UP000617734"/>
    </source>
</evidence>
<evidence type="ECO:0000313" key="1">
    <source>
        <dbReference type="EMBL" id="GHH79094.1"/>
    </source>
</evidence>
<reference evidence="1" key="1">
    <citation type="journal article" date="2014" name="Int. J. Syst. Evol. Microbiol.">
        <title>Complete genome sequence of Corynebacterium casei LMG S-19264T (=DSM 44701T), isolated from a smear-ripened cheese.</title>
        <authorList>
            <consortium name="US DOE Joint Genome Institute (JGI-PGF)"/>
            <person name="Walter F."/>
            <person name="Albersmeier A."/>
            <person name="Kalinowski J."/>
            <person name="Ruckert C."/>
        </authorList>
    </citation>
    <scope>NUCLEOTIDE SEQUENCE</scope>
    <source>
        <strain evidence="1">JCM 4646</strain>
    </source>
</reference>
<dbReference type="AlphaFoldDB" id="A0A919G7C2"/>
<accession>A0A919G7C2</accession>
<comment type="caution">
    <text evidence="1">The sequence shown here is derived from an EMBL/GenBank/DDBJ whole genome shotgun (WGS) entry which is preliminary data.</text>
</comment>
<dbReference type="RefSeq" id="WP_190213727.1">
    <property type="nucleotide sequence ID" value="NZ_BNBO01000040.1"/>
</dbReference>
<name>A0A919G7C2_9ACTN</name>
<dbReference type="GeneID" id="95355985"/>
<dbReference type="EMBL" id="BNBO01000040">
    <property type="protein sequence ID" value="GHH79094.1"/>
    <property type="molecule type" value="Genomic_DNA"/>
</dbReference>
<gene>
    <name evidence="1" type="ORF">GCM10018781_56330</name>
</gene>
<organism evidence="1 2">
    <name type="scientific">Kitasatospora indigofera</name>
    <dbReference type="NCBI Taxonomy" id="67307"/>
    <lineage>
        <taxon>Bacteria</taxon>
        <taxon>Bacillati</taxon>
        <taxon>Actinomycetota</taxon>
        <taxon>Actinomycetes</taxon>
        <taxon>Kitasatosporales</taxon>
        <taxon>Streptomycetaceae</taxon>
        <taxon>Kitasatospora</taxon>
    </lineage>
</organism>
<protein>
    <submittedName>
        <fullName evidence="1">Uncharacterized protein</fullName>
    </submittedName>
</protein>
<proteinExistence type="predicted"/>
<keyword evidence="2" id="KW-1185">Reference proteome</keyword>